<organism evidence="1 2">
    <name type="scientific">Oxytricha trifallax</name>
    <dbReference type="NCBI Taxonomy" id="1172189"/>
    <lineage>
        <taxon>Eukaryota</taxon>
        <taxon>Sar</taxon>
        <taxon>Alveolata</taxon>
        <taxon>Ciliophora</taxon>
        <taxon>Intramacronucleata</taxon>
        <taxon>Spirotrichea</taxon>
        <taxon>Stichotrichia</taxon>
        <taxon>Sporadotrichida</taxon>
        <taxon>Oxytrichidae</taxon>
        <taxon>Oxytrichinae</taxon>
        <taxon>Oxytricha</taxon>
    </lineage>
</organism>
<gene>
    <name evidence="1" type="ORF">OXYTRIMIC_187</name>
</gene>
<dbReference type="AlphaFoldDB" id="A0A073HYL9"/>
<reference evidence="2" key="1">
    <citation type="journal article" date="2014" name="Cell">
        <title>The Architecture of a Scrambled Genome Reveals Massive Levels of Genomic Rearrangement during Development.</title>
        <authorList>
            <person name="Chen X."/>
            <person name="Bracht J.R."/>
            <person name="Goldman A.D."/>
            <person name="Dolzhenko E."/>
            <person name="Clay D.M."/>
            <person name="Swart E.C."/>
            <person name="Perlman D.H."/>
            <person name="Doak T.G."/>
            <person name="Stuart A."/>
            <person name="Amemiya C.T."/>
            <person name="Sebra R.P."/>
            <person name="Landweber L.F."/>
        </authorList>
    </citation>
    <scope>NUCLEOTIDE SEQUENCE [LARGE SCALE GENOMIC DNA]</scope>
    <source>
        <strain evidence="2">JRB310</strain>
    </source>
</reference>
<keyword evidence="2" id="KW-1185">Reference proteome</keyword>
<evidence type="ECO:0000313" key="2">
    <source>
        <dbReference type="Proteomes" id="UP000053232"/>
    </source>
</evidence>
<dbReference type="Proteomes" id="UP000053232">
    <property type="component" value="Unassembled WGS sequence"/>
</dbReference>
<sequence length="80" mass="9607">MELDPSTEKNKREMSNMYSISTEKEYTQDSCGLTRIHYFDWIFKELIEIESMMRQPERLNRSDDLLNIKRACPLFALKLN</sequence>
<comment type="caution">
    <text evidence="1">The sequence shown here is derived from an EMBL/GenBank/DDBJ whole genome shotgun (WGS) entry which is preliminary data.</text>
</comment>
<protein>
    <submittedName>
        <fullName evidence="1">Uncharacterized protein</fullName>
    </submittedName>
</protein>
<evidence type="ECO:0000313" key="1">
    <source>
        <dbReference type="EMBL" id="KEJ83093.1"/>
    </source>
</evidence>
<accession>A0A073HYL9</accession>
<dbReference type="EMBL" id="ARYC01000510">
    <property type="protein sequence ID" value="KEJ83093.1"/>
    <property type="molecule type" value="Genomic_DNA"/>
</dbReference>
<proteinExistence type="predicted"/>
<name>A0A073HYL9_9SPIT</name>